<dbReference type="PROSITE" id="PS50089">
    <property type="entry name" value="ZF_RING_2"/>
    <property type="match status" value="1"/>
</dbReference>
<keyword evidence="1" id="KW-0479">Metal-binding</keyword>
<keyword evidence="3" id="KW-0862">Zinc</keyword>
<dbReference type="Ensembl" id="ENSABRT00000018738.1">
    <property type="protein sequence ID" value="ENSABRP00000013099.1"/>
    <property type="gene ID" value="ENSABRG00000011681.1"/>
</dbReference>
<dbReference type="PANTHER" id="PTHR24103">
    <property type="entry name" value="E3 UBIQUITIN-PROTEIN LIGASE TRIM"/>
    <property type="match status" value="1"/>
</dbReference>
<dbReference type="Pfam" id="PF13445">
    <property type="entry name" value="zf-RING_UBOX"/>
    <property type="match status" value="1"/>
</dbReference>
<dbReference type="InterPro" id="IPR017907">
    <property type="entry name" value="Znf_RING_CS"/>
</dbReference>
<accession>A0A8B9I6R2</accession>
<keyword evidence="7" id="KW-1185">Reference proteome</keyword>
<evidence type="ECO:0000259" key="5">
    <source>
        <dbReference type="PROSITE" id="PS50089"/>
    </source>
</evidence>
<keyword evidence="2 4" id="KW-0863">Zinc-finger</keyword>
<dbReference type="InterPro" id="IPR013083">
    <property type="entry name" value="Znf_RING/FYVE/PHD"/>
</dbReference>
<evidence type="ECO:0000313" key="6">
    <source>
        <dbReference type="Ensembl" id="ENSABRP00000013099.1"/>
    </source>
</evidence>
<organism evidence="6 7">
    <name type="scientific">Anser brachyrhynchus</name>
    <name type="common">Pink-footed goose</name>
    <dbReference type="NCBI Taxonomy" id="132585"/>
    <lineage>
        <taxon>Eukaryota</taxon>
        <taxon>Metazoa</taxon>
        <taxon>Chordata</taxon>
        <taxon>Craniata</taxon>
        <taxon>Vertebrata</taxon>
        <taxon>Euteleostomi</taxon>
        <taxon>Archelosauria</taxon>
        <taxon>Archosauria</taxon>
        <taxon>Dinosauria</taxon>
        <taxon>Saurischia</taxon>
        <taxon>Theropoda</taxon>
        <taxon>Coelurosauria</taxon>
        <taxon>Aves</taxon>
        <taxon>Neognathae</taxon>
        <taxon>Galloanserae</taxon>
        <taxon>Anseriformes</taxon>
        <taxon>Anatidae</taxon>
        <taxon>Anserinae</taxon>
        <taxon>Anser</taxon>
    </lineage>
</organism>
<reference evidence="6" key="2">
    <citation type="submission" date="2025-09" db="UniProtKB">
        <authorList>
            <consortium name="Ensembl"/>
        </authorList>
    </citation>
    <scope>IDENTIFICATION</scope>
</reference>
<dbReference type="InterPro" id="IPR027370">
    <property type="entry name" value="Znf-RING_euk"/>
</dbReference>
<dbReference type="GO" id="GO:0008270">
    <property type="term" value="F:zinc ion binding"/>
    <property type="evidence" value="ECO:0007669"/>
    <property type="project" value="UniProtKB-KW"/>
</dbReference>
<dbReference type="GeneTree" id="ENSGT00960000190852"/>
<evidence type="ECO:0000256" key="3">
    <source>
        <dbReference type="ARBA" id="ARBA00022833"/>
    </source>
</evidence>
<protein>
    <recommendedName>
        <fullName evidence="5">RING-type domain-containing protein</fullName>
    </recommendedName>
</protein>
<evidence type="ECO:0000256" key="2">
    <source>
        <dbReference type="ARBA" id="ARBA00022771"/>
    </source>
</evidence>
<dbReference type="SMART" id="SM00184">
    <property type="entry name" value="RING"/>
    <property type="match status" value="1"/>
</dbReference>
<dbReference type="Gene3D" id="3.30.40.10">
    <property type="entry name" value="Zinc/RING finger domain, C3HC4 (zinc finger)"/>
    <property type="match status" value="1"/>
</dbReference>
<dbReference type="PROSITE" id="PS00518">
    <property type="entry name" value="ZF_RING_1"/>
    <property type="match status" value="1"/>
</dbReference>
<proteinExistence type="predicted"/>
<dbReference type="Proteomes" id="UP000694426">
    <property type="component" value="Unplaced"/>
</dbReference>
<evidence type="ECO:0000256" key="1">
    <source>
        <dbReference type="ARBA" id="ARBA00022723"/>
    </source>
</evidence>
<evidence type="ECO:0000313" key="7">
    <source>
        <dbReference type="Proteomes" id="UP000694426"/>
    </source>
</evidence>
<evidence type="ECO:0000256" key="4">
    <source>
        <dbReference type="PROSITE-ProRule" id="PRU00175"/>
    </source>
</evidence>
<feature type="domain" description="RING-type" evidence="5">
    <location>
        <begin position="18"/>
        <end position="59"/>
    </location>
</feature>
<reference evidence="6" key="1">
    <citation type="submission" date="2025-08" db="UniProtKB">
        <authorList>
            <consortium name="Ensembl"/>
        </authorList>
    </citation>
    <scope>IDENTIFICATION</scope>
</reference>
<sequence length="132" mass="14942">VDSLAELGRLLADVELSCSCCLQHFTEPVRLASCSHSFCRPCIAAYCKGRQRATCPLCREGFELKDLRPNRELALLHLTGLYCVKPQSLNSASFLRKYFFQSTQCYSCSINTILIYLLIKHARTCPSEQMII</sequence>
<dbReference type="AlphaFoldDB" id="A0A8B9I6R2"/>
<dbReference type="InterPro" id="IPR001841">
    <property type="entry name" value="Znf_RING"/>
</dbReference>
<dbReference type="InterPro" id="IPR050143">
    <property type="entry name" value="TRIM/RBCC"/>
</dbReference>
<dbReference type="SUPFAM" id="SSF57850">
    <property type="entry name" value="RING/U-box"/>
    <property type="match status" value="1"/>
</dbReference>
<name>A0A8B9I6R2_9AVES</name>